<comment type="similarity">
    <text evidence="1 4">Belongs to the inositol phosphokinase (IPK) family.</text>
</comment>
<feature type="compositionally biased region" description="Low complexity" evidence="5">
    <location>
        <begin position="286"/>
        <end position="313"/>
    </location>
</feature>
<feature type="region of interest" description="Disordered" evidence="5">
    <location>
        <begin position="531"/>
        <end position="551"/>
    </location>
</feature>
<dbReference type="PANTHER" id="PTHR12400">
    <property type="entry name" value="INOSITOL POLYPHOSPHATE KINASE"/>
    <property type="match status" value="1"/>
</dbReference>
<evidence type="ECO:0000256" key="2">
    <source>
        <dbReference type="ARBA" id="ARBA00022679"/>
    </source>
</evidence>
<feature type="region of interest" description="Disordered" evidence="5">
    <location>
        <begin position="849"/>
        <end position="889"/>
    </location>
</feature>
<dbReference type="GO" id="GO:0005634">
    <property type="term" value="C:nucleus"/>
    <property type="evidence" value="ECO:0007669"/>
    <property type="project" value="TreeGrafter"/>
</dbReference>
<keyword evidence="7" id="KW-1185">Reference proteome</keyword>
<dbReference type="GO" id="GO:0046854">
    <property type="term" value="P:phosphatidylinositol phosphate biosynthetic process"/>
    <property type="evidence" value="ECO:0007669"/>
    <property type="project" value="TreeGrafter"/>
</dbReference>
<feature type="region of interest" description="Disordered" evidence="5">
    <location>
        <begin position="272"/>
        <end position="379"/>
    </location>
</feature>
<feature type="compositionally biased region" description="Basic and acidic residues" evidence="5">
    <location>
        <begin position="161"/>
        <end position="174"/>
    </location>
</feature>
<evidence type="ECO:0000313" key="6">
    <source>
        <dbReference type="EMBL" id="KAG7449397.1"/>
    </source>
</evidence>
<feature type="compositionally biased region" description="Low complexity" evidence="5">
    <location>
        <begin position="352"/>
        <end position="365"/>
    </location>
</feature>
<feature type="compositionally biased region" description="Low complexity" evidence="5">
    <location>
        <begin position="26"/>
        <end position="42"/>
    </location>
</feature>
<organism evidence="6 7">
    <name type="scientific">Guyanagaster necrorhizus</name>
    <dbReference type="NCBI Taxonomy" id="856835"/>
    <lineage>
        <taxon>Eukaryota</taxon>
        <taxon>Fungi</taxon>
        <taxon>Dikarya</taxon>
        <taxon>Basidiomycota</taxon>
        <taxon>Agaricomycotina</taxon>
        <taxon>Agaricomycetes</taxon>
        <taxon>Agaricomycetidae</taxon>
        <taxon>Agaricales</taxon>
        <taxon>Marasmiineae</taxon>
        <taxon>Physalacriaceae</taxon>
        <taxon>Guyanagaster</taxon>
    </lineage>
</organism>
<dbReference type="InterPro" id="IPR038286">
    <property type="entry name" value="IPK_sf"/>
</dbReference>
<evidence type="ECO:0000256" key="3">
    <source>
        <dbReference type="ARBA" id="ARBA00022777"/>
    </source>
</evidence>
<dbReference type="GeneID" id="66110251"/>
<feature type="compositionally biased region" description="Low complexity" evidence="5">
    <location>
        <begin position="868"/>
        <end position="886"/>
    </location>
</feature>
<sequence length="1234" mass="136539">MGPAVDARHPRQHQYRFPLSPPSSGSVTAASSPRISSSLSPTDSRVLDNLLQANSAFPWVHADVATDSDGYTTEKTRPRRNSRRSPPRQSATRAVTLPSTATAFPHSPSNSRSSPRTATRPLFQRSNPSSSSSSISPTHDQSLSHPSSSGIGRKVAASLRLFKETDVHSDEPKSSDVSSKLDSGKRTTAGSSSKPDSVSEAKFEFVKRSEWPDRETAALRRERSSTALQRVRTRESVVSSGDESYRTKDRKPSVREMKIADLTKWRKEVMSVMDARGRRRDRIESSSDSVPGPSTSAPFQPSSPRSSSSRPHSQIYPPSPSPSRSPSDRLVKSAASRPSSSTGIVSLPSLNPITTTFSLPSSPSPQRDESQLSLSFPTTPNDIFSASPWSTEDESTWESASVATSASTTSAYSSYHLSHGPNLSSTFVQSSDHPGESQLFSPSESTDVAVNEGDAENPDMDLSLTHIPLRPFRNQVGGHSAIYKFTKRAVCKPLVSRENLFYEAVEREAPPLLSYIPRYLGVMLVSYRRVPKGLSSSPPRKNKVDDDTPRPPFIKSAATKIPQAVPDVYGEGDTDSDEAEMPEVVLDRNRHIIPEWMLRGGRNRSLSQSNVAGSSVWASRQLQRQRLGGTASSPDLNIDGQGMMIPRPKPSPLSRYPPYISPSLEAPTPANSPKVINRVFPPRLAECPTPRQFLRKSAASDEDDGFGRFSERVPSGSLWFDGTGSTTVNTKFKDHVFSTVLRRFRRRTGGRWPGAGVCTEDEGDVADAESDDIHTGRRATRRSRKLLSQIESLRVAETSSPIRRTQSESIIASPEKLEAMALEQEQNQDIMGVFELDYDARPDVLDGQNKFEKWGGGRALSRQRSRSRSLGTRPSQPQHPPLLSSLTDSAIPEKNEGDMLFTRQNHFILMEDLTGRLKRPCVMDLKMGTRQYGMDATLAKKKSQRKKCDRTTSRTLGVRLCGMQVWNHVTQSYVTQDKYMGREVQPDAFSSVLASFLYDGERLLAHQIPVLLQKICGLAKIIYRLKGFRFYGCSLLLIYDGDRETQDVFGLSAMDHPSPRSKRGESLERRSAHFSKSDADSDKPQLRRSHSEDLLFGGPAGENTRKRGEVNVRIVDFAHTTTGKDWLPYPGPGEDMPPHDVSTSSKGYQAEVDLETGLIYARFPPHFPEQPDRGFLFGLKSLAGALEGIWNEERLRRIKTAKDVYQLPPLSVEGREIFDEIFGADEEDVGTLST</sequence>
<feature type="compositionally biased region" description="Polar residues" evidence="5">
    <location>
        <begin position="175"/>
        <end position="196"/>
    </location>
</feature>
<feature type="compositionally biased region" description="Low complexity" evidence="5">
    <location>
        <begin position="107"/>
        <end position="137"/>
    </location>
</feature>
<feature type="compositionally biased region" description="Polar residues" evidence="5">
    <location>
        <begin position="138"/>
        <end position="150"/>
    </location>
</feature>
<gene>
    <name evidence="6" type="ORF">BT62DRAFT_945624</name>
</gene>
<feature type="compositionally biased region" description="Basic residues" evidence="5">
    <location>
        <begin position="77"/>
        <end position="86"/>
    </location>
</feature>
<protein>
    <recommendedName>
        <fullName evidence="4">Kinase</fullName>
        <ecNumber evidence="4">2.7.-.-</ecNumber>
    </recommendedName>
</protein>
<name>A0A9P7VZH5_9AGAR</name>
<dbReference type="SUPFAM" id="SSF56104">
    <property type="entry name" value="SAICAR synthase-like"/>
    <property type="match status" value="1"/>
</dbReference>
<evidence type="ECO:0000256" key="1">
    <source>
        <dbReference type="ARBA" id="ARBA00007374"/>
    </source>
</evidence>
<keyword evidence="3 4" id="KW-0418">Kinase</keyword>
<evidence type="ECO:0000256" key="4">
    <source>
        <dbReference type="RuleBase" id="RU363090"/>
    </source>
</evidence>
<dbReference type="InterPro" id="IPR005522">
    <property type="entry name" value="IPK"/>
</dbReference>
<feature type="region of interest" description="Disordered" evidence="5">
    <location>
        <begin position="1"/>
        <end position="42"/>
    </location>
</feature>
<feature type="compositionally biased region" description="Basic and acidic residues" evidence="5">
    <location>
        <begin position="243"/>
        <end position="256"/>
    </location>
</feature>
<evidence type="ECO:0000256" key="5">
    <source>
        <dbReference type="SAM" id="MobiDB-lite"/>
    </source>
</evidence>
<dbReference type="Proteomes" id="UP000812287">
    <property type="component" value="Unassembled WGS sequence"/>
</dbReference>
<evidence type="ECO:0000313" key="7">
    <source>
        <dbReference type="Proteomes" id="UP000812287"/>
    </source>
</evidence>
<dbReference type="RefSeq" id="XP_043042897.1">
    <property type="nucleotide sequence ID" value="XM_043187954.1"/>
</dbReference>
<feature type="compositionally biased region" description="Polar residues" evidence="5">
    <location>
        <begin position="336"/>
        <end position="351"/>
    </location>
</feature>
<dbReference type="AlphaFoldDB" id="A0A9P7VZH5"/>
<proteinExistence type="inferred from homology"/>
<accession>A0A9P7VZH5</accession>
<dbReference type="EMBL" id="MU250528">
    <property type="protein sequence ID" value="KAG7449397.1"/>
    <property type="molecule type" value="Genomic_DNA"/>
</dbReference>
<dbReference type="PANTHER" id="PTHR12400:SF21">
    <property type="entry name" value="KINASE"/>
    <property type="match status" value="1"/>
</dbReference>
<dbReference type="GO" id="GO:0032958">
    <property type="term" value="P:inositol phosphate biosynthetic process"/>
    <property type="evidence" value="ECO:0007669"/>
    <property type="project" value="InterPro"/>
</dbReference>
<dbReference type="OrthoDB" id="2573163at2759"/>
<dbReference type="GO" id="GO:0008440">
    <property type="term" value="F:inositol-1,4,5-trisphosphate 3-kinase activity"/>
    <property type="evidence" value="ECO:0007669"/>
    <property type="project" value="TreeGrafter"/>
</dbReference>
<keyword evidence="2 4" id="KW-0808">Transferase</keyword>
<dbReference type="GO" id="GO:0000824">
    <property type="term" value="F:inositol-1,4,5,6-tetrakisphosphate 3-kinase activity"/>
    <property type="evidence" value="ECO:0007669"/>
    <property type="project" value="TreeGrafter"/>
</dbReference>
<feature type="region of interest" description="Disordered" evidence="5">
    <location>
        <begin position="57"/>
        <end position="256"/>
    </location>
</feature>
<feature type="compositionally biased region" description="Basic and acidic residues" evidence="5">
    <location>
        <begin position="197"/>
        <end position="224"/>
    </location>
</feature>
<feature type="compositionally biased region" description="Basic and acidic residues" evidence="5">
    <location>
        <begin position="1062"/>
        <end position="1093"/>
    </location>
</feature>
<feature type="compositionally biased region" description="Polar residues" evidence="5">
    <location>
        <begin position="91"/>
        <end position="102"/>
    </location>
</feature>
<comment type="caution">
    <text evidence="6">The sequence shown here is derived from an EMBL/GenBank/DDBJ whole genome shotgun (WGS) entry which is preliminary data.</text>
</comment>
<reference evidence="6" key="1">
    <citation type="submission" date="2020-11" db="EMBL/GenBank/DDBJ databases">
        <title>Adaptations for nitrogen fixation in a non-lichenized fungal sporocarp promotes dispersal by wood-feeding termites.</title>
        <authorList>
            <consortium name="DOE Joint Genome Institute"/>
            <person name="Koch R.A."/>
            <person name="Yoon G."/>
            <person name="Arayal U."/>
            <person name="Lail K."/>
            <person name="Amirebrahimi M."/>
            <person name="Labutti K."/>
            <person name="Lipzen A."/>
            <person name="Riley R."/>
            <person name="Barry K."/>
            <person name="Henrissat B."/>
            <person name="Grigoriev I.V."/>
            <person name="Herr J.R."/>
            <person name="Aime M.C."/>
        </authorList>
    </citation>
    <scope>NUCLEOTIDE SEQUENCE</scope>
    <source>
        <strain evidence="6">MCA 3950</strain>
    </source>
</reference>
<dbReference type="GO" id="GO:0005737">
    <property type="term" value="C:cytoplasm"/>
    <property type="evidence" value="ECO:0007669"/>
    <property type="project" value="TreeGrafter"/>
</dbReference>
<dbReference type="EC" id="2.7.-.-" evidence="4"/>
<dbReference type="Gene3D" id="3.30.470.160">
    <property type="entry name" value="Inositol polyphosphate kinase"/>
    <property type="match status" value="1"/>
</dbReference>
<feature type="region of interest" description="Disordered" evidence="5">
    <location>
        <begin position="1050"/>
        <end position="1102"/>
    </location>
</feature>
<dbReference type="Pfam" id="PF03770">
    <property type="entry name" value="IPK"/>
    <property type="match status" value="1"/>
</dbReference>